<protein>
    <submittedName>
        <fullName evidence="1">Uncharacterized protein</fullName>
    </submittedName>
</protein>
<name>A0A0F7D0U9_SERFO</name>
<dbReference type="GeneID" id="30318764"/>
<dbReference type="AlphaFoldDB" id="A0A0F7D0U9"/>
<accession>A0A0F7D0U9</accession>
<dbReference type="KEGG" id="sfw:WN53_01180"/>
<dbReference type="STRING" id="47917.AV650_23950"/>
<evidence type="ECO:0000313" key="1">
    <source>
        <dbReference type="EMBL" id="VTR42390.1"/>
    </source>
</evidence>
<proteinExistence type="predicted"/>
<organism evidence="1">
    <name type="scientific">Serratia fonticola</name>
    <dbReference type="NCBI Taxonomy" id="47917"/>
    <lineage>
        <taxon>Bacteria</taxon>
        <taxon>Pseudomonadati</taxon>
        <taxon>Pseudomonadota</taxon>
        <taxon>Gammaproteobacteria</taxon>
        <taxon>Enterobacterales</taxon>
        <taxon>Yersiniaceae</taxon>
        <taxon>Serratia</taxon>
    </lineage>
</organism>
<reference evidence="1" key="1">
    <citation type="submission" date="2019-05" db="EMBL/GenBank/DDBJ databases">
        <authorList>
            <consortium name="Pathogen Informatics"/>
        </authorList>
    </citation>
    <scope>NUCLEOTIDE SEQUENCE [LARGE SCALE GENOMIC DNA]</scope>
    <source>
        <strain evidence="1">NCTC12965</strain>
    </source>
</reference>
<sequence>MVIYSFFVKGEQIVVLDNSVPDFADNQKHLLDKGYAKQFEELQATSPQAALVRFKDIKGEEYKTAHAFTTGGVFTSLIGALLPKG</sequence>
<dbReference type="EMBL" id="CABEEZ010000105">
    <property type="protein sequence ID" value="VTR42390.1"/>
    <property type="molecule type" value="Genomic_DNA"/>
</dbReference>
<dbReference type="RefSeq" id="WP_024485298.1">
    <property type="nucleotide sequence ID" value="NZ_CAMKUH010000019.1"/>
</dbReference>
<gene>
    <name evidence="1" type="ORF">NCTC12965_04812</name>
</gene>